<feature type="region of interest" description="Disordered" evidence="1">
    <location>
        <begin position="73"/>
        <end position="99"/>
    </location>
</feature>
<reference evidence="3 4" key="1">
    <citation type="submission" date="2016-10" db="EMBL/GenBank/DDBJ databases">
        <authorList>
            <person name="de Groot N.N."/>
        </authorList>
    </citation>
    <scope>NUCLEOTIDE SEQUENCE [LARGE SCALE GENOMIC DNA]</scope>
    <source>
        <strain evidence="3 4">DSM 16957</strain>
    </source>
</reference>
<feature type="domain" description="Transposase IS116/IS110/IS902 C-terminal" evidence="2">
    <location>
        <begin position="45"/>
        <end position="99"/>
    </location>
</feature>
<evidence type="ECO:0000313" key="3">
    <source>
        <dbReference type="EMBL" id="SDE10283.1"/>
    </source>
</evidence>
<evidence type="ECO:0000259" key="2">
    <source>
        <dbReference type="Pfam" id="PF02371"/>
    </source>
</evidence>
<dbReference type="GO" id="GO:0004803">
    <property type="term" value="F:transposase activity"/>
    <property type="evidence" value="ECO:0007669"/>
    <property type="project" value="InterPro"/>
</dbReference>
<feature type="compositionally biased region" description="Basic residues" evidence="1">
    <location>
        <begin position="89"/>
        <end position="99"/>
    </location>
</feature>
<evidence type="ECO:0000313" key="4">
    <source>
        <dbReference type="Proteomes" id="UP000199603"/>
    </source>
</evidence>
<gene>
    <name evidence="3" type="ORF">SAMN04488509_11937</name>
</gene>
<proteinExistence type="predicted"/>
<dbReference type="STRING" id="265719.SAMN04488509_11937"/>
<dbReference type="Proteomes" id="UP000199603">
    <property type="component" value="Unassembled WGS sequence"/>
</dbReference>
<dbReference type="Pfam" id="PF02371">
    <property type="entry name" value="Transposase_20"/>
    <property type="match status" value="1"/>
</dbReference>
<organism evidence="3 4">
    <name type="scientific">Aquimonas voraii</name>
    <dbReference type="NCBI Taxonomy" id="265719"/>
    <lineage>
        <taxon>Bacteria</taxon>
        <taxon>Pseudomonadati</taxon>
        <taxon>Pseudomonadota</taxon>
        <taxon>Gammaproteobacteria</taxon>
        <taxon>Lysobacterales</taxon>
        <taxon>Lysobacteraceae</taxon>
        <taxon>Aquimonas</taxon>
    </lineage>
</organism>
<accession>A0A1G7A6H6</accession>
<evidence type="ECO:0000256" key="1">
    <source>
        <dbReference type="SAM" id="MobiDB-lite"/>
    </source>
</evidence>
<dbReference type="PANTHER" id="PTHR33055:SF3">
    <property type="entry name" value="PUTATIVE TRANSPOSASE FOR IS117-RELATED"/>
    <property type="match status" value="1"/>
</dbReference>
<dbReference type="AlphaFoldDB" id="A0A1G7A6H6"/>
<dbReference type="GO" id="GO:0003677">
    <property type="term" value="F:DNA binding"/>
    <property type="evidence" value="ECO:0007669"/>
    <property type="project" value="InterPro"/>
</dbReference>
<dbReference type="InterPro" id="IPR047650">
    <property type="entry name" value="Transpos_IS110"/>
</dbReference>
<name>A0A1G7A6H6_9GAMM</name>
<dbReference type="OrthoDB" id="5289737at2"/>
<dbReference type="PANTHER" id="PTHR33055">
    <property type="entry name" value="TRANSPOSASE FOR INSERTION SEQUENCE ELEMENT IS1111A"/>
    <property type="match status" value="1"/>
</dbReference>
<dbReference type="EMBL" id="FNAG01000019">
    <property type="protein sequence ID" value="SDE10283.1"/>
    <property type="molecule type" value="Genomic_DNA"/>
</dbReference>
<dbReference type="InterPro" id="IPR003346">
    <property type="entry name" value="Transposase_20"/>
</dbReference>
<dbReference type="GO" id="GO:0006313">
    <property type="term" value="P:DNA transposition"/>
    <property type="evidence" value="ECO:0007669"/>
    <property type="project" value="InterPro"/>
</dbReference>
<protein>
    <submittedName>
        <fullName evidence="3">Transposase IS116/IS110/IS902 family protein</fullName>
    </submittedName>
</protein>
<keyword evidence="4" id="KW-1185">Reference proteome</keyword>
<sequence length="99" mass="10850">MALRHSLHHLLEEIALCERGMQGIEKELDTFARRDRRSQLYLQAGGVGLLTATALSASVGDLARFDSGRHLASALGLPPREHSSGNTRRLGRMTKRGDS</sequence>